<feature type="binding site" evidence="4">
    <location>
        <begin position="28"/>
        <end position="35"/>
    </location>
    <ligand>
        <name>ATP</name>
        <dbReference type="ChEBI" id="CHEBI:30616"/>
    </ligand>
</feature>
<protein>
    <submittedName>
        <fullName evidence="7">UPF0042 nucleotide-binding protein</fullName>
    </submittedName>
</protein>
<evidence type="ECO:0000256" key="4">
    <source>
        <dbReference type="HAMAP-Rule" id="MF_00636"/>
    </source>
</evidence>
<evidence type="ECO:0000313" key="7">
    <source>
        <dbReference type="EMBL" id="SDW90429.1"/>
    </source>
</evidence>
<dbReference type="InterPro" id="IPR027417">
    <property type="entry name" value="P-loop_NTPase"/>
</dbReference>
<gene>
    <name evidence="7" type="ORF">SAMN05421783_110132</name>
</gene>
<keyword evidence="8" id="KW-1185">Reference proteome</keyword>
<dbReference type="InterPro" id="IPR053931">
    <property type="entry name" value="RapZ_C"/>
</dbReference>
<reference evidence="8" key="1">
    <citation type="submission" date="2016-10" db="EMBL/GenBank/DDBJ databases">
        <authorList>
            <person name="Varghese N."/>
            <person name="Submissions S."/>
        </authorList>
    </citation>
    <scope>NUCLEOTIDE SEQUENCE [LARGE SCALE GENOMIC DNA]</scope>
    <source>
        <strain evidence="8">DSM 217</strain>
    </source>
</reference>
<accession>A0A1H2XDT8</accession>
<dbReference type="EMBL" id="FNNZ01000010">
    <property type="protein sequence ID" value="SDW90429.1"/>
    <property type="molecule type" value="Genomic_DNA"/>
</dbReference>
<evidence type="ECO:0000259" key="6">
    <source>
        <dbReference type="Pfam" id="PF22740"/>
    </source>
</evidence>
<dbReference type="PANTHER" id="PTHR30448:SF0">
    <property type="entry name" value="RNASE ADAPTER PROTEIN RAPZ"/>
    <property type="match status" value="1"/>
</dbReference>
<dbReference type="Gene3D" id="3.40.50.300">
    <property type="entry name" value="P-loop containing nucleotide triphosphate hydrolases"/>
    <property type="match status" value="1"/>
</dbReference>
<feature type="binding site" evidence="4">
    <location>
        <begin position="80"/>
        <end position="83"/>
    </location>
    <ligand>
        <name>GTP</name>
        <dbReference type="ChEBI" id="CHEBI:37565"/>
    </ligand>
</feature>
<evidence type="ECO:0000256" key="1">
    <source>
        <dbReference type="ARBA" id="ARBA00022741"/>
    </source>
</evidence>
<evidence type="ECO:0000259" key="5">
    <source>
        <dbReference type="Pfam" id="PF03668"/>
    </source>
</evidence>
<name>A0A1H2XDT8_THIRO</name>
<organism evidence="7 8">
    <name type="scientific">Thiocapsa roseopersicina</name>
    <dbReference type="NCBI Taxonomy" id="1058"/>
    <lineage>
        <taxon>Bacteria</taxon>
        <taxon>Pseudomonadati</taxon>
        <taxon>Pseudomonadota</taxon>
        <taxon>Gammaproteobacteria</taxon>
        <taxon>Chromatiales</taxon>
        <taxon>Chromatiaceae</taxon>
        <taxon>Thiocapsa</taxon>
    </lineage>
</organism>
<dbReference type="NCBIfam" id="NF003828">
    <property type="entry name" value="PRK05416.1"/>
    <property type="match status" value="1"/>
</dbReference>
<dbReference type="HAMAP" id="MF_00636">
    <property type="entry name" value="RapZ_like"/>
    <property type="match status" value="1"/>
</dbReference>
<dbReference type="PIRSF" id="PIRSF005052">
    <property type="entry name" value="P-loopkin"/>
    <property type="match status" value="1"/>
</dbReference>
<sequence length="309" mass="34834">MTQPPAEEQARERPRNVGKPMRLVILSGLSGSGKSVALHTLEDVGFYCIDNLPLFLLQDLALGLHEGLDDVFTMTAVGIDARTSPSTGPDELRHLPELVRSARERGIGCDVLFLDAQTETLIKRFSETRRKHPLTRGDRSLPEAIALERRLLEPIRSCADIRIDTTQTNVHELRDLVRGRLVGGASPKASILLQSFGFKHGVPHDVDFVFDLRSLPNPHWQPELRRLSGRDRPVMEFLDSAEAFGRMRADIQGFFDRWIPSFETDGRSYLTIAIGCTGGQHRSVYMTESLRRHFEADGHQVMVRHRDLP</sequence>
<feature type="domain" description="RapZ-like N-terminal" evidence="5">
    <location>
        <begin position="21"/>
        <end position="183"/>
    </location>
</feature>
<dbReference type="GO" id="GO:0005525">
    <property type="term" value="F:GTP binding"/>
    <property type="evidence" value="ECO:0007669"/>
    <property type="project" value="UniProtKB-UniRule"/>
</dbReference>
<dbReference type="GO" id="GO:0005524">
    <property type="term" value="F:ATP binding"/>
    <property type="evidence" value="ECO:0007669"/>
    <property type="project" value="UniProtKB-UniRule"/>
</dbReference>
<dbReference type="STRING" id="1058.SAMN05421783_110132"/>
<keyword evidence="1 4" id="KW-0547">Nucleotide-binding</keyword>
<proteinExistence type="inferred from homology"/>
<dbReference type="InterPro" id="IPR053930">
    <property type="entry name" value="RapZ-like_N"/>
</dbReference>
<feature type="domain" description="RapZ C-terminal" evidence="6">
    <location>
        <begin position="190"/>
        <end position="308"/>
    </location>
</feature>
<dbReference type="AlphaFoldDB" id="A0A1H2XDT8"/>
<dbReference type="Pfam" id="PF22740">
    <property type="entry name" value="PapZ_C"/>
    <property type="match status" value="1"/>
</dbReference>
<dbReference type="PANTHER" id="PTHR30448">
    <property type="entry name" value="RNASE ADAPTER PROTEIN RAPZ"/>
    <property type="match status" value="1"/>
</dbReference>
<keyword evidence="2 4" id="KW-0067">ATP-binding</keyword>
<dbReference type="InterPro" id="IPR005337">
    <property type="entry name" value="RapZ-like"/>
</dbReference>
<dbReference type="Pfam" id="PF03668">
    <property type="entry name" value="RapZ-like_N"/>
    <property type="match status" value="1"/>
</dbReference>
<evidence type="ECO:0000256" key="2">
    <source>
        <dbReference type="ARBA" id="ARBA00022840"/>
    </source>
</evidence>
<dbReference type="SUPFAM" id="SSF52540">
    <property type="entry name" value="P-loop containing nucleoside triphosphate hydrolases"/>
    <property type="match status" value="1"/>
</dbReference>
<keyword evidence="3 4" id="KW-0342">GTP-binding</keyword>
<evidence type="ECO:0000313" key="8">
    <source>
        <dbReference type="Proteomes" id="UP000198816"/>
    </source>
</evidence>
<evidence type="ECO:0000256" key="3">
    <source>
        <dbReference type="ARBA" id="ARBA00023134"/>
    </source>
</evidence>
<dbReference type="Proteomes" id="UP000198816">
    <property type="component" value="Unassembled WGS sequence"/>
</dbReference>